<dbReference type="OrthoDB" id="5493262at2"/>
<comment type="caution">
    <text evidence="1">The sequence shown here is derived from an EMBL/GenBank/DDBJ whole genome shotgun (WGS) entry which is preliminary data.</text>
</comment>
<dbReference type="Proteomes" id="UP000287171">
    <property type="component" value="Unassembled WGS sequence"/>
</dbReference>
<dbReference type="RefSeq" id="WP_126628664.1">
    <property type="nucleotide sequence ID" value="NZ_BIFT01000001.1"/>
</dbReference>
<accession>A0A402BAL6</accession>
<evidence type="ECO:0000313" key="1">
    <source>
        <dbReference type="EMBL" id="GCE28448.1"/>
    </source>
</evidence>
<organism evidence="1 2">
    <name type="scientific">Dictyobacter alpinus</name>
    <dbReference type="NCBI Taxonomy" id="2014873"/>
    <lineage>
        <taxon>Bacteria</taxon>
        <taxon>Bacillati</taxon>
        <taxon>Chloroflexota</taxon>
        <taxon>Ktedonobacteria</taxon>
        <taxon>Ktedonobacterales</taxon>
        <taxon>Dictyobacteraceae</taxon>
        <taxon>Dictyobacter</taxon>
    </lineage>
</organism>
<dbReference type="EMBL" id="BIFT01000001">
    <property type="protein sequence ID" value="GCE28448.1"/>
    <property type="molecule type" value="Genomic_DNA"/>
</dbReference>
<dbReference type="AlphaFoldDB" id="A0A402BAL6"/>
<dbReference type="PANTHER" id="PTHR41913">
    <property type="entry name" value="DUF1684 DOMAIN-CONTAINING PROTEIN"/>
    <property type="match status" value="1"/>
</dbReference>
<keyword evidence="2" id="KW-1185">Reference proteome</keyword>
<proteinExistence type="predicted"/>
<protein>
    <recommendedName>
        <fullName evidence="3">DUF1684 domain-containing protein</fullName>
    </recommendedName>
</protein>
<dbReference type="Pfam" id="PF07920">
    <property type="entry name" value="DUF1684"/>
    <property type="match status" value="1"/>
</dbReference>
<name>A0A402BAL6_9CHLR</name>
<dbReference type="PANTHER" id="PTHR41913:SF1">
    <property type="entry name" value="DUF1684 DOMAIN-CONTAINING PROTEIN"/>
    <property type="match status" value="1"/>
</dbReference>
<evidence type="ECO:0000313" key="2">
    <source>
        <dbReference type="Proteomes" id="UP000287171"/>
    </source>
</evidence>
<sequence length="222" mass="25300">MSDYLDLYDYRGRVMVLYQERNRALSAGEDAEAILQRFRAGKDALFAQHPQSALDAEQRRQFQGLRYFPYNPTLRLTAPIDTDVEPVQQQIAMNGHENMSMTTIGNIHFSVDGTDVKLSIYWLDIYGGGLFLPFRDTTCPAESYGGGRYLFDTIKGSDTQLDREKQQITLDFNYAYNPSCAYNSRWVCPLAPLENRLPVAIRAGELAYTQHDMIPEDTDTSK</sequence>
<dbReference type="InterPro" id="IPR012467">
    <property type="entry name" value="DUF1684"/>
</dbReference>
<dbReference type="Gene3D" id="6.10.250.1680">
    <property type="match status" value="1"/>
</dbReference>
<evidence type="ECO:0008006" key="3">
    <source>
        <dbReference type="Google" id="ProtNLM"/>
    </source>
</evidence>
<reference evidence="2" key="1">
    <citation type="submission" date="2018-12" db="EMBL/GenBank/DDBJ databases">
        <title>Tengunoibacter tsumagoiensis gen. nov., sp. nov., Dictyobacter kobayashii sp. nov., D. alpinus sp. nov., and D. joshuensis sp. nov. and description of Dictyobacteraceae fam. nov. within the order Ktedonobacterales isolated from Tengu-no-mugimeshi.</title>
        <authorList>
            <person name="Wang C.M."/>
            <person name="Zheng Y."/>
            <person name="Sakai Y."/>
            <person name="Toyoda A."/>
            <person name="Minakuchi Y."/>
            <person name="Abe K."/>
            <person name="Yokota A."/>
            <person name="Yabe S."/>
        </authorList>
    </citation>
    <scope>NUCLEOTIDE SEQUENCE [LARGE SCALE GENOMIC DNA]</scope>
    <source>
        <strain evidence="2">Uno16</strain>
    </source>
</reference>
<gene>
    <name evidence="1" type="ORF">KDA_39320</name>
</gene>